<evidence type="ECO:0000259" key="20">
    <source>
        <dbReference type="Pfam" id="PF01478"/>
    </source>
</evidence>
<keyword evidence="9 18" id="KW-0812">Transmembrane</keyword>
<dbReference type="InterPro" id="IPR000045">
    <property type="entry name" value="Prepilin_IV_endopep_pep"/>
</dbReference>
<keyword evidence="23" id="KW-1185">Reference proteome</keyword>
<keyword evidence="13 18" id="KW-0511">Multifunctional enzyme</keyword>
<evidence type="ECO:0000256" key="14">
    <source>
        <dbReference type="ARBA" id="ARBA00050401"/>
    </source>
</evidence>
<keyword evidence="7 18" id="KW-0808">Transferase</keyword>
<dbReference type="Proteomes" id="UP000004699">
    <property type="component" value="Unassembled WGS sequence"/>
</dbReference>
<evidence type="ECO:0000259" key="21">
    <source>
        <dbReference type="Pfam" id="PF06750"/>
    </source>
</evidence>
<feature type="domain" description="Prepilin type IV endopeptidase peptidase" evidence="20">
    <location>
        <begin position="132"/>
        <end position="241"/>
    </location>
</feature>
<keyword evidence="3" id="KW-1003">Cell membrane</keyword>
<dbReference type="eggNOG" id="COG1989">
    <property type="taxonomic scope" value="Bacteria"/>
</dbReference>
<dbReference type="PANTHER" id="PTHR30487">
    <property type="entry name" value="TYPE 4 PREPILIN-LIKE PROTEINS LEADER PEPTIDE-PROCESSING ENZYME"/>
    <property type="match status" value="1"/>
</dbReference>
<dbReference type="PANTHER" id="PTHR30487:SF0">
    <property type="entry name" value="PREPILIN LEADER PEPTIDASE_N-METHYLTRANSFERASE-RELATED"/>
    <property type="match status" value="1"/>
</dbReference>
<evidence type="ECO:0000256" key="13">
    <source>
        <dbReference type="ARBA" id="ARBA00023268"/>
    </source>
</evidence>
<name>B8KR39_9GAMM</name>
<dbReference type="HOGENOM" id="CLU_057101_0_0_6"/>
<evidence type="ECO:0000256" key="17">
    <source>
        <dbReference type="RuleBase" id="RU003793"/>
    </source>
</evidence>
<keyword evidence="8" id="KW-0949">S-adenosyl-L-methionine</keyword>
<sequence>MSPLVEHTGFLLLGLALFGATIGSFLNVVIYRLPRMMEQGWRRDCCELLEQEAPEEKPLSLAVPNSQCPHCQAPIKPWQNIPLISYLALRGKCANCDGPISIRYPLVELASALLCVAAGITFGYSLELLGALLLIWASIALTGIDIDTRLLPDSITLPVLWLGLVFNLFGVFTSLEAAVMGAMAGYLILWSVYWLFKLVTGKEGMGYGDFKLLAAFGAWFGWQSLPLIIVLSSFVGAVIGILLVMLKRSGRDIPMPFGPYLAGAGLLFLFYGEQLTARYLEFSGLQ</sequence>
<evidence type="ECO:0000256" key="19">
    <source>
        <dbReference type="SAM" id="Phobius"/>
    </source>
</evidence>
<feature type="domain" description="Prepilin peptidase A24 N-terminal" evidence="21">
    <location>
        <begin position="17"/>
        <end position="121"/>
    </location>
</feature>
<keyword evidence="5 18" id="KW-0489">Methyltransferase</keyword>
<keyword evidence="12 19" id="KW-0472">Membrane</keyword>
<feature type="transmembrane region" description="Helical" evidence="19">
    <location>
        <begin position="12"/>
        <end position="33"/>
    </location>
</feature>
<dbReference type="InterPro" id="IPR050882">
    <property type="entry name" value="Prepilin_peptidase/N-MTase"/>
</dbReference>
<evidence type="ECO:0000256" key="8">
    <source>
        <dbReference type="ARBA" id="ARBA00022691"/>
    </source>
</evidence>
<proteinExistence type="inferred from homology"/>
<comment type="function">
    <text evidence="18">Plays an essential role in type IV pili and type II pseudopili formation by proteolytically removing the leader sequence from substrate proteins and subsequently monomethylating the alpha-amino group of the newly exposed N-terminal phenylalanine.</text>
</comment>
<evidence type="ECO:0000256" key="16">
    <source>
        <dbReference type="ARBA" id="ARBA00071870"/>
    </source>
</evidence>
<dbReference type="Pfam" id="PF01478">
    <property type="entry name" value="Peptidase_A24"/>
    <property type="match status" value="1"/>
</dbReference>
<dbReference type="GO" id="GO:0005886">
    <property type="term" value="C:plasma membrane"/>
    <property type="evidence" value="ECO:0007669"/>
    <property type="project" value="UniProtKB-SubCell"/>
</dbReference>
<dbReference type="Pfam" id="PF06750">
    <property type="entry name" value="A24_N_bact"/>
    <property type="match status" value="1"/>
</dbReference>
<dbReference type="Gene3D" id="1.20.120.1220">
    <property type="match status" value="1"/>
</dbReference>
<gene>
    <name evidence="22" type="primary">pilD</name>
    <name evidence="22" type="ORF">NOR51B_936</name>
</gene>
<feature type="transmembrane region" description="Helical" evidence="19">
    <location>
        <begin position="228"/>
        <end position="246"/>
    </location>
</feature>
<evidence type="ECO:0000256" key="6">
    <source>
        <dbReference type="ARBA" id="ARBA00022670"/>
    </source>
</evidence>
<dbReference type="InterPro" id="IPR014032">
    <property type="entry name" value="Peptidase_A24A_bac"/>
</dbReference>
<evidence type="ECO:0000256" key="18">
    <source>
        <dbReference type="RuleBase" id="RU003794"/>
    </source>
</evidence>
<dbReference type="EMBL" id="DS999411">
    <property type="protein sequence ID" value="EED34996.1"/>
    <property type="molecule type" value="Genomic_DNA"/>
</dbReference>
<evidence type="ECO:0000256" key="5">
    <source>
        <dbReference type="ARBA" id="ARBA00022603"/>
    </source>
</evidence>
<dbReference type="PRINTS" id="PR00864">
    <property type="entry name" value="PREPILNPTASE"/>
</dbReference>
<evidence type="ECO:0000256" key="10">
    <source>
        <dbReference type="ARBA" id="ARBA00022801"/>
    </source>
</evidence>
<dbReference type="OrthoDB" id="9789291at2"/>
<feature type="transmembrane region" description="Helical" evidence="19">
    <location>
        <begin position="253"/>
        <end position="272"/>
    </location>
</feature>
<dbReference type="FunFam" id="1.20.120.1220:FF:000001">
    <property type="entry name" value="Type 4 prepilin-like proteins leader peptide-processing enzyme"/>
    <property type="match status" value="1"/>
</dbReference>
<protein>
    <recommendedName>
        <fullName evidence="16 18">Prepilin leader peptidase/N-methyltransferase</fullName>
        <ecNumber evidence="18">2.1.1.-</ecNumber>
        <ecNumber evidence="15 18">3.4.23.43</ecNumber>
    </recommendedName>
</protein>
<evidence type="ECO:0000313" key="22">
    <source>
        <dbReference type="EMBL" id="EED34996.1"/>
    </source>
</evidence>
<reference evidence="23" key="1">
    <citation type="journal article" date="2013" name="BMC Microbiol.">
        <title>Taxonomy and evolution of bacteriochlorophyll a-containing members of the OM60/NOR5 clade of marine gammaproteobacteria: description of Luminiphilus syltensis gen. nov., sp. nov., reclassification of Haliea rubra as Pseudohaliea rubra gen. nov., comb. nov., and emendation of Chromatocurvus halotolerans.</title>
        <authorList>
            <person name="Spring S."/>
            <person name="Riedel T."/>
            <person name="Sproer C."/>
            <person name="Yan S."/>
            <person name="Harder J."/>
            <person name="Fuchs B.M."/>
        </authorList>
    </citation>
    <scope>NUCLEOTIDE SEQUENCE [LARGE SCALE GENOMIC DNA]</scope>
    <source>
        <strain evidence="23">NOR51-B</strain>
    </source>
</reference>
<evidence type="ECO:0000256" key="4">
    <source>
        <dbReference type="ARBA" id="ARBA00022519"/>
    </source>
</evidence>
<comment type="similarity">
    <text evidence="2 17">Belongs to the peptidase A24 family.</text>
</comment>
<organism evidence="22 23">
    <name type="scientific">Luminiphilus syltensis NOR5-1B</name>
    <dbReference type="NCBI Taxonomy" id="565045"/>
    <lineage>
        <taxon>Bacteria</taxon>
        <taxon>Pseudomonadati</taxon>
        <taxon>Pseudomonadota</taxon>
        <taxon>Gammaproteobacteria</taxon>
        <taxon>Cellvibrionales</taxon>
        <taxon>Halieaceae</taxon>
        <taxon>Luminiphilus</taxon>
    </lineage>
</organism>
<dbReference type="GO" id="GO:0032259">
    <property type="term" value="P:methylation"/>
    <property type="evidence" value="ECO:0007669"/>
    <property type="project" value="UniProtKB-KW"/>
</dbReference>
<evidence type="ECO:0000256" key="7">
    <source>
        <dbReference type="ARBA" id="ARBA00022679"/>
    </source>
</evidence>
<comment type="catalytic activity">
    <reaction evidence="14 18">
        <text>Typically cleaves a -Gly-|-Phe- bond to release an N-terminal, basic peptide of 5-8 residues from type IV prepilin, and then N-methylates the new N-terminal amino group, the methyl donor being S-adenosyl-L-methionine.</text>
        <dbReference type="EC" id="3.4.23.43"/>
    </reaction>
</comment>
<evidence type="ECO:0000256" key="12">
    <source>
        <dbReference type="ARBA" id="ARBA00023136"/>
    </source>
</evidence>
<feature type="transmembrane region" description="Helical" evidence="19">
    <location>
        <begin position="159"/>
        <end position="192"/>
    </location>
</feature>
<dbReference type="InterPro" id="IPR010627">
    <property type="entry name" value="Prepilin_pept_A24_N"/>
</dbReference>
<feature type="transmembrane region" description="Helical" evidence="19">
    <location>
        <begin position="112"/>
        <end position="139"/>
    </location>
</feature>
<keyword evidence="6 18" id="KW-0645">Protease</keyword>
<dbReference type="EC" id="2.1.1.-" evidence="18"/>
<dbReference type="MEROPS" id="A24.001"/>
<dbReference type="GO" id="GO:0006465">
    <property type="term" value="P:signal peptide processing"/>
    <property type="evidence" value="ECO:0007669"/>
    <property type="project" value="TreeGrafter"/>
</dbReference>
<evidence type="ECO:0000256" key="9">
    <source>
        <dbReference type="ARBA" id="ARBA00022692"/>
    </source>
</evidence>
<dbReference type="RefSeq" id="WP_009019743.1">
    <property type="nucleotide sequence ID" value="NZ_DS999411.1"/>
</dbReference>
<evidence type="ECO:0000313" key="23">
    <source>
        <dbReference type="Proteomes" id="UP000004699"/>
    </source>
</evidence>
<accession>B8KR39</accession>
<keyword evidence="11 19" id="KW-1133">Transmembrane helix</keyword>
<dbReference type="GO" id="GO:0004190">
    <property type="term" value="F:aspartic-type endopeptidase activity"/>
    <property type="evidence" value="ECO:0007669"/>
    <property type="project" value="UniProtKB-EC"/>
</dbReference>
<keyword evidence="4" id="KW-0997">Cell inner membrane</keyword>
<dbReference type="AlphaFoldDB" id="B8KR39"/>
<evidence type="ECO:0000256" key="3">
    <source>
        <dbReference type="ARBA" id="ARBA00022475"/>
    </source>
</evidence>
<comment type="subcellular location">
    <subcellularLocation>
        <location evidence="1">Cell inner membrane</location>
        <topology evidence="1">Multi-pass membrane protein</topology>
    </subcellularLocation>
    <subcellularLocation>
        <location evidence="18">Cell membrane</location>
        <topology evidence="18">Multi-pass membrane protein</topology>
    </subcellularLocation>
</comment>
<evidence type="ECO:0000256" key="2">
    <source>
        <dbReference type="ARBA" id="ARBA00005801"/>
    </source>
</evidence>
<evidence type="ECO:0000256" key="1">
    <source>
        <dbReference type="ARBA" id="ARBA00004429"/>
    </source>
</evidence>
<dbReference type="EC" id="3.4.23.43" evidence="15 18"/>
<dbReference type="STRING" id="565045.NOR51B_936"/>
<evidence type="ECO:0000256" key="15">
    <source>
        <dbReference type="ARBA" id="ARBA00067082"/>
    </source>
</evidence>
<evidence type="ECO:0000256" key="11">
    <source>
        <dbReference type="ARBA" id="ARBA00022989"/>
    </source>
</evidence>
<dbReference type="GO" id="GO:0008168">
    <property type="term" value="F:methyltransferase activity"/>
    <property type="evidence" value="ECO:0007669"/>
    <property type="project" value="UniProtKB-KW"/>
</dbReference>
<keyword evidence="10 18" id="KW-0378">Hydrolase</keyword>